<name>A0AAE9L173_9BURK</name>
<feature type="domain" description="CRM" evidence="4">
    <location>
        <begin position="4"/>
        <end position="100"/>
    </location>
</feature>
<proteinExistence type="predicted"/>
<keyword evidence="7" id="KW-1185">Reference proteome</keyword>
<evidence type="ECO:0000313" key="6">
    <source>
        <dbReference type="EMBL" id="URF03029.1"/>
    </source>
</evidence>
<feature type="region of interest" description="Disordered" evidence="3">
    <location>
        <begin position="98"/>
        <end position="168"/>
    </location>
</feature>
<dbReference type="InterPro" id="IPR001890">
    <property type="entry name" value="RNA-binding_CRM"/>
</dbReference>
<keyword evidence="1 2" id="KW-0694">RNA-binding</keyword>
<dbReference type="InterPro" id="IPR035920">
    <property type="entry name" value="YhbY-like_sf"/>
</dbReference>
<dbReference type="AlphaFoldDB" id="A0AAE9L173"/>
<dbReference type="Proteomes" id="UP000318943">
    <property type="component" value="Unassembled WGS sequence"/>
</dbReference>
<dbReference type="KEGG" id="ccam:M5D45_10730"/>
<gene>
    <name evidence="5" type="ORF">FGG12_24125</name>
    <name evidence="6" type="ORF">M5D45_10730</name>
</gene>
<evidence type="ECO:0000259" key="4">
    <source>
        <dbReference type="PROSITE" id="PS51295"/>
    </source>
</evidence>
<dbReference type="SUPFAM" id="SSF75471">
    <property type="entry name" value="YhbY-like"/>
    <property type="match status" value="1"/>
</dbReference>
<reference evidence="6" key="2">
    <citation type="journal article" date="2022" name="Microbiol. Resour. Announc.">
        <title>Genome Sequence of Cupriavidus campinensis Strain G5, a Member of a Bacterial Consortium Capable of Polyethylene Degradation.</title>
        <authorList>
            <person name="Schneider B."/>
            <person name="Pfeiffer F."/>
            <person name="Dyall-Smith M."/>
            <person name="Kunte H.J."/>
        </authorList>
    </citation>
    <scope>NUCLEOTIDE SEQUENCE</scope>
    <source>
        <strain evidence="6">G5</strain>
    </source>
</reference>
<dbReference type="EMBL" id="CP097330">
    <property type="protein sequence ID" value="URF03029.1"/>
    <property type="molecule type" value="Genomic_DNA"/>
</dbReference>
<feature type="compositionally biased region" description="Basic residues" evidence="3">
    <location>
        <begin position="153"/>
        <end position="168"/>
    </location>
</feature>
<dbReference type="RefSeq" id="WP_144201761.1">
    <property type="nucleotide sequence ID" value="NZ_CAJPVH010000040.1"/>
</dbReference>
<evidence type="ECO:0000313" key="8">
    <source>
        <dbReference type="Proteomes" id="UP001056132"/>
    </source>
</evidence>
<dbReference type="PANTHER" id="PTHR40065:SF3">
    <property type="entry name" value="RNA-BINDING PROTEIN YHBY"/>
    <property type="match status" value="1"/>
</dbReference>
<reference evidence="6" key="3">
    <citation type="submission" date="2022-05" db="EMBL/GenBank/DDBJ databases">
        <authorList>
            <person name="Kunte H.-J."/>
        </authorList>
    </citation>
    <scope>NUCLEOTIDE SEQUENCE</scope>
    <source>
        <strain evidence="6">G5</strain>
    </source>
</reference>
<dbReference type="SMART" id="SM01103">
    <property type="entry name" value="CRS1_YhbY"/>
    <property type="match status" value="1"/>
</dbReference>
<dbReference type="Proteomes" id="UP001056132">
    <property type="component" value="Chromosome 1"/>
</dbReference>
<dbReference type="InterPro" id="IPR051925">
    <property type="entry name" value="RNA-binding_domain"/>
</dbReference>
<accession>A0AAE9L173</accession>
<dbReference type="Pfam" id="PF01985">
    <property type="entry name" value="CRS1_YhbY"/>
    <property type="match status" value="1"/>
</dbReference>
<evidence type="ECO:0000256" key="3">
    <source>
        <dbReference type="SAM" id="MobiDB-lite"/>
    </source>
</evidence>
<sequence length="168" mass="18420">MPALELIPAQRSSLRARAHGLNPVVMVGAEGLTRAVLAEIDRSLAAHDLIKIRVFGDERATRIAIYEAICDELDAAPIQHIGKLLVIWRPGPARLEENRPEELGRMAPRRPTTGAAPRTVTVRKPSAAPNRRPTRKEVTVLGNERVTQGGNVKRLRARPSSQKKKALG</sequence>
<evidence type="ECO:0000313" key="5">
    <source>
        <dbReference type="EMBL" id="TSP10062.1"/>
    </source>
</evidence>
<evidence type="ECO:0000256" key="1">
    <source>
        <dbReference type="ARBA" id="ARBA00022884"/>
    </source>
</evidence>
<dbReference type="PROSITE" id="PS51295">
    <property type="entry name" value="CRM"/>
    <property type="match status" value="1"/>
</dbReference>
<dbReference type="GO" id="GO:0003723">
    <property type="term" value="F:RNA binding"/>
    <property type="evidence" value="ECO:0007669"/>
    <property type="project" value="UniProtKB-UniRule"/>
</dbReference>
<dbReference type="PANTHER" id="PTHR40065">
    <property type="entry name" value="RNA-BINDING PROTEIN YHBY"/>
    <property type="match status" value="1"/>
</dbReference>
<reference evidence="5 7" key="1">
    <citation type="submission" date="2019-05" db="EMBL/GenBank/DDBJ databases">
        <title>Whole genome sequence analysis of Cupriavidus campinensis S14E4C strain.</title>
        <authorList>
            <person name="Abbaszade G."/>
            <person name="Szabo A."/>
            <person name="Toumi M."/>
            <person name="Toth E."/>
        </authorList>
    </citation>
    <scope>NUCLEOTIDE SEQUENCE [LARGE SCALE GENOMIC DNA]</scope>
    <source>
        <strain evidence="5 7">S14E4C</strain>
    </source>
</reference>
<evidence type="ECO:0000313" key="7">
    <source>
        <dbReference type="Proteomes" id="UP000318943"/>
    </source>
</evidence>
<evidence type="ECO:0000256" key="2">
    <source>
        <dbReference type="PROSITE-ProRule" id="PRU00626"/>
    </source>
</evidence>
<protein>
    <submittedName>
        <fullName evidence="6">YhbY family RNA-binding protein</fullName>
    </submittedName>
</protein>
<dbReference type="Gene3D" id="3.30.110.60">
    <property type="entry name" value="YhbY-like"/>
    <property type="match status" value="1"/>
</dbReference>
<dbReference type="EMBL" id="VCIZ01000018">
    <property type="protein sequence ID" value="TSP10062.1"/>
    <property type="molecule type" value="Genomic_DNA"/>
</dbReference>
<organism evidence="6 8">
    <name type="scientific">Cupriavidus campinensis</name>
    <dbReference type="NCBI Taxonomy" id="151783"/>
    <lineage>
        <taxon>Bacteria</taxon>
        <taxon>Pseudomonadati</taxon>
        <taxon>Pseudomonadota</taxon>
        <taxon>Betaproteobacteria</taxon>
        <taxon>Burkholderiales</taxon>
        <taxon>Burkholderiaceae</taxon>
        <taxon>Cupriavidus</taxon>
    </lineage>
</organism>